<proteinExistence type="predicted"/>
<evidence type="ECO:0008006" key="4">
    <source>
        <dbReference type="Google" id="ProtNLM"/>
    </source>
</evidence>
<organism evidence="2 3">
    <name type="scientific">Blautia wexlerae</name>
    <dbReference type="NCBI Taxonomy" id="418240"/>
    <lineage>
        <taxon>Bacteria</taxon>
        <taxon>Bacillati</taxon>
        <taxon>Bacillota</taxon>
        <taxon>Clostridia</taxon>
        <taxon>Lachnospirales</taxon>
        <taxon>Lachnospiraceae</taxon>
        <taxon>Blautia</taxon>
    </lineage>
</organism>
<accession>A0A6L8T4T3</accession>
<feature type="signal peptide" evidence="1">
    <location>
        <begin position="1"/>
        <end position="25"/>
    </location>
</feature>
<feature type="chain" id="PRO_5039371149" description="DUF5626 domain-containing protein" evidence="1">
    <location>
        <begin position="26"/>
        <end position="152"/>
    </location>
</feature>
<evidence type="ECO:0000313" key="3">
    <source>
        <dbReference type="Proteomes" id="UP000477285"/>
    </source>
</evidence>
<evidence type="ECO:0000256" key="1">
    <source>
        <dbReference type="SAM" id="SignalP"/>
    </source>
</evidence>
<dbReference type="AlphaFoldDB" id="A0A6L8T4T3"/>
<protein>
    <recommendedName>
        <fullName evidence="4">DUF5626 domain-containing protein</fullName>
    </recommendedName>
</protein>
<dbReference type="EMBL" id="WWVQ01000044">
    <property type="protein sequence ID" value="MZL34540.1"/>
    <property type="molecule type" value="Genomic_DNA"/>
</dbReference>
<reference evidence="2 3" key="1">
    <citation type="journal article" date="2019" name="Nat. Med.">
        <title>A library of human gut bacterial isolates paired with longitudinal multiomics data enables mechanistic microbiome research.</title>
        <authorList>
            <person name="Poyet M."/>
            <person name="Groussin M."/>
            <person name="Gibbons S.M."/>
            <person name="Avila-Pacheco J."/>
            <person name="Jiang X."/>
            <person name="Kearney S.M."/>
            <person name="Perrotta A.R."/>
            <person name="Berdy B."/>
            <person name="Zhao S."/>
            <person name="Lieberman T.D."/>
            <person name="Swanson P.K."/>
            <person name="Smith M."/>
            <person name="Roesemann S."/>
            <person name="Alexander J.E."/>
            <person name="Rich S.A."/>
            <person name="Livny J."/>
            <person name="Vlamakis H."/>
            <person name="Clish C."/>
            <person name="Bullock K."/>
            <person name="Deik A."/>
            <person name="Scott J."/>
            <person name="Pierce K.A."/>
            <person name="Xavier R.J."/>
            <person name="Alm E.J."/>
        </authorList>
    </citation>
    <scope>NUCLEOTIDE SEQUENCE [LARGE SCALE GENOMIC DNA]</scope>
    <source>
        <strain evidence="2 3">BIOML-A1</strain>
    </source>
</reference>
<comment type="caution">
    <text evidence="2">The sequence shown here is derived from an EMBL/GenBank/DDBJ whole genome shotgun (WGS) entry which is preliminary data.</text>
</comment>
<name>A0A6L8T4T3_9FIRM</name>
<sequence length="152" mass="16920">MNKWKSKLIAVVTALCMALSVPVFAGSASVYVATQTMTDSTQFNRMDGALKKNSAAEKKALKFIKGTWYTQGGVPYHNKTVFSGKTVKLYAPGSKKVLYRYKIDKVTKTSYGYYYRIYLGKGCYGGWRLYLKDKSTLVTMGNGNPYSTSGYS</sequence>
<dbReference type="Proteomes" id="UP000477285">
    <property type="component" value="Unassembled WGS sequence"/>
</dbReference>
<evidence type="ECO:0000313" key="2">
    <source>
        <dbReference type="EMBL" id="MZL34540.1"/>
    </source>
</evidence>
<dbReference type="RefSeq" id="WP_118630523.1">
    <property type="nucleotide sequence ID" value="NZ_JANGDT010000037.1"/>
</dbReference>
<gene>
    <name evidence="2" type="ORF">GT728_15390</name>
</gene>
<keyword evidence="1" id="KW-0732">Signal</keyword>